<dbReference type="EMBL" id="BAABCS010000020">
    <property type="protein sequence ID" value="GAA4055850.1"/>
    <property type="molecule type" value="Genomic_DNA"/>
</dbReference>
<dbReference type="PANTHER" id="PTHR46333:SF2">
    <property type="entry name" value="CYTOKINESIS PROTEIN 3"/>
    <property type="match status" value="1"/>
</dbReference>
<dbReference type="RefSeq" id="WP_345094746.1">
    <property type="nucleotide sequence ID" value="NZ_BAABCS010000020.1"/>
</dbReference>
<name>A0ABP7UYY8_9FLAO</name>
<dbReference type="SUPFAM" id="SSF54001">
    <property type="entry name" value="Cysteine proteinases"/>
    <property type="match status" value="1"/>
</dbReference>
<dbReference type="Pfam" id="PF01841">
    <property type="entry name" value="Transglut_core"/>
    <property type="match status" value="1"/>
</dbReference>
<dbReference type="SMART" id="SM00460">
    <property type="entry name" value="TGc"/>
    <property type="match status" value="1"/>
</dbReference>
<evidence type="ECO:0000313" key="2">
    <source>
        <dbReference type="EMBL" id="GAA4055850.1"/>
    </source>
</evidence>
<keyword evidence="3" id="KW-1185">Reference proteome</keyword>
<dbReference type="Gene3D" id="3.10.620.30">
    <property type="match status" value="1"/>
</dbReference>
<evidence type="ECO:0000259" key="1">
    <source>
        <dbReference type="SMART" id="SM00460"/>
    </source>
</evidence>
<organism evidence="2 3">
    <name type="scientific">Flavobacterium chungnamense</name>
    <dbReference type="NCBI Taxonomy" id="706182"/>
    <lineage>
        <taxon>Bacteria</taxon>
        <taxon>Pseudomonadati</taxon>
        <taxon>Bacteroidota</taxon>
        <taxon>Flavobacteriia</taxon>
        <taxon>Flavobacteriales</taxon>
        <taxon>Flavobacteriaceae</taxon>
        <taxon>Flavobacterium</taxon>
    </lineage>
</organism>
<reference evidence="3" key="1">
    <citation type="journal article" date="2019" name="Int. J. Syst. Evol. Microbiol.">
        <title>The Global Catalogue of Microorganisms (GCM) 10K type strain sequencing project: providing services to taxonomists for standard genome sequencing and annotation.</title>
        <authorList>
            <consortium name="The Broad Institute Genomics Platform"/>
            <consortium name="The Broad Institute Genome Sequencing Center for Infectious Disease"/>
            <person name="Wu L."/>
            <person name="Ma J."/>
        </authorList>
    </citation>
    <scope>NUCLEOTIDE SEQUENCE [LARGE SCALE GENOMIC DNA]</scope>
    <source>
        <strain evidence="3">JCM 17068</strain>
    </source>
</reference>
<gene>
    <name evidence="2" type="ORF">GCM10022388_23060</name>
</gene>
<dbReference type="InterPro" id="IPR002931">
    <property type="entry name" value="Transglutaminase-like"/>
</dbReference>
<sequence length="344" mass="39911">MNKWIFLVITLLSQLKIEAQISDFKNVNFKNADEIAYAYKGTDLSNLPQLAYNLTDNLPSDVEKFRAIYTWVSTNIEGDYYSFMKNSAKRNKHQNDSLELDKWNKAYSSQVFKKLAKEKKTICTGYAYLVKSLANLVNINCEIIDGFGRNESSIASDLKFPNHSWNAVQLNNKWYLCDTTWSSGAYDTNTFAFEFDYNDGYFLADPDLFAKDHFPNEDKWLLKDEKTNLSEFLKAPVVYDYAFKYAVFPIEPSIMHLEVEKNKEAVFILKDLKGIDISDIFLQINYGTRVDYIKPIIERLEHNSLKIKYTFLKHGSYDVHINLGTHPICTYVVKVKKVQLKSVL</sequence>
<protein>
    <recommendedName>
        <fullName evidence="1">Transglutaminase-like domain-containing protein</fullName>
    </recommendedName>
</protein>
<dbReference type="InterPro" id="IPR052557">
    <property type="entry name" value="CAP/Cytokinesis_protein"/>
</dbReference>
<comment type="caution">
    <text evidence="2">The sequence shown here is derived from an EMBL/GenBank/DDBJ whole genome shotgun (WGS) entry which is preliminary data.</text>
</comment>
<dbReference type="InterPro" id="IPR038765">
    <property type="entry name" value="Papain-like_cys_pep_sf"/>
</dbReference>
<dbReference type="Proteomes" id="UP001500426">
    <property type="component" value="Unassembled WGS sequence"/>
</dbReference>
<accession>A0ABP7UYY8</accession>
<dbReference type="PANTHER" id="PTHR46333">
    <property type="entry name" value="CYTOKINESIS PROTEIN 3"/>
    <property type="match status" value="1"/>
</dbReference>
<proteinExistence type="predicted"/>
<evidence type="ECO:0000313" key="3">
    <source>
        <dbReference type="Proteomes" id="UP001500426"/>
    </source>
</evidence>
<feature type="domain" description="Transglutaminase-like" evidence="1">
    <location>
        <begin position="115"/>
        <end position="181"/>
    </location>
</feature>